<name>A0A0Q3YZT8_ECOLX</name>
<protein>
    <submittedName>
        <fullName evidence="1">Uncharacterized protein</fullName>
    </submittedName>
</protein>
<reference evidence="1 2" key="1">
    <citation type="submission" date="2017-11" db="EMBL/GenBank/DDBJ databases">
        <title>Escherichia coli CV839-15 Genome sequencing and assembly.</title>
        <authorList>
            <person name="Li Z."/>
            <person name="Song N."/>
            <person name="Li W."/>
            <person name="Philip H.R."/>
            <person name="Bu Z."/>
            <person name="Siguo L."/>
        </authorList>
    </citation>
    <scope>NUCLEOTIDE SEQUENCE [LARGE SCALE GENOMIC DNA]</scope>
    <source>
        <strain evidence="1 2">CV839-15</strain>
    </source>
</reference>
<sequence>MSRIILFTSGTYADFYYYGEGVIYEFYLCRYDNELGN</sequence>
<evidence type="ECO:0000313" key="2">
    <source>
        <dbReference type="Proteomes" id="UP000236551"/>
    </source>
</evidence>
<evidence type="ECO:0000313" key="1">
    <source>
        <dbReference type="EMBL" id="ATZ33261.1"/>
    </source>
</evidence>
<accession>A0A0Q3YZT8</accession>
<gene>
    <name evidence="1" type="ORF">CV83915_02961</name>
</gene>
<dbReference type="AlphaFoldDB" id="A0A0Q3YZT8"/>
<proteinExistence type="predicted"/>
<dbReference type="Proteomes" id="UP000236551">
    <property type="component" value="Chromosome"/>
</dbReference>
<organism evidence="1 2">
    <name type="scientific">Escherichia coli</name>
    <dbReference type="NCBI Taxonomy" id="562"/>
    <lineage>
        <taxon>Bacteria</taxon>
        <taxon>Pseudomonadati</taxon>
        <taxon>Pseudomonadota</taxon>
        <taxon>Gammaproteobacteria</taxon>
        <taxon>Enterobacterales</taxon>
        <taxon>Enterobacteriaceae</taxon>
        <taxon>Escherichia</taxon>
    </lineage>
</organism>
<dbReference type="EMBL" id="CP024978">
    <property type="protein sequence ID" value="ATZ33261.1"/>
    <property type="molecule type" value="Genomic_DNA"/>
</dbReference>